<dbReference type="InterPro" id="IPR011050">
    <property type="entry name" value="Pectin_lyase_fold/virulence"/>
</dbReference>
<evidence type="ECO:0000313" key="4">
    <source>
        <dbReference type="EMBL" id="MBB5198528.1"/>
    </source>
</evidence>
<proteinExistence type="predicted"/>
<feature type="compositionally biased region" description="Low complexity" evidence="2">
    <location>
        <begin position="1546"/>
        <end position="1562"/>
    </location>
</feature>
<dbReference type="Pfam" id="PF13018">
    <property type="entry name" value="ESPR"/>
    <property type="match status" value="1"/>
</dbReference>
<dbReference type="Proteomes" id="UP000571084">
    <property type="component" value="Unassembled WGS sequence"/>
</dbReference>
<organism evidence="4 5">
    <name type="scientific">Glaciimonas immobilis</name>
    <dbReference type="NCBI Taxonomy" id="728004"/>
    <lineage>
        <taxon>Bacteria</taxon>
        <taxon>Pseudomonadati</taxon>
        <taxon>Pseudomonadota</taxon>
        <taxon>Betaproteobacteria</taxon>
        <taxon>Burkholderiales</taxon>
        <taxon>Oxalobacteraceae</taxon>
        <taxon>Glaciimonas</taxon>
    </lineage>
</organism>
<dbReference type="Pfam" id="PF13332">
    <property type="entry name" value="Fil_haemagg_2"/>
    <property type="match status" value="4"/>
</dbReference>
<feature type="compositionally biased region" description="Polar residues" evidence="2">
    <location>
        <begin position="2556"/>
        <end position="2567"/>
    </location>
</feature>
<feature type="compositionally biased region" description="Polar residues" evidence="2">
    <location>
        <begin position="1570"/>
        <end position="1579"/>
    </location>
</feature>
<dbReference type="InterPro" id="IPR008619">
    <property type="entry name" value="Filamentous_hemagglutn_rpt"/>
</dbReference>
<sequence>MNKHFYRTIFSHASGNFIAVADSTPGRGKSSVGNNAPAGSTFSLLRFSIISVLIAAAFGQVTMLHAQTIAYKNGGPAPIIDRAANGVPVVQIVQPNAVGLSHNRYTDFNVDSHGVILNNSPTSVNTTLSGFIQGNAQINTGAKVILNETVGVSRSNLNGYIEVAGQRADVIIANPNGLSVNGFGVINGGHVTLTTGVPQFGGAGSLAAYRVTRGNIAVDGAGINALPNDSLSLISRSLIANAQIHASNLGIVTGANVVTPDMTGIEVIQGTGDQPTIAIDTSLLGGLYANKIKLVGTEAGVGIRTYGDMASSGDFSLDANGKVTLHGKTNAGGQFALHSSDDVSNTGTIYARHAQIDSAGIVTNSGTLAAQGDLDLNASGINSTGVLAAGIDANGQATQVGSIVLSADDSLIATGQNTAGSNVSMTGARIDLTGAHTSANADVTLTSTAGNIQHTGGTLQASGSATIHASGVVINDSGVINTAQLISHSAALSNVGGSITQSGASDTSITIDGALVNTSGTIATNAHHFTVQAGSVHNNAGQLIHAGNGAFAINTGDFNNVAGRLATNGELRLNAVNVDNHSGNIAANHSVTLNLSGDLHNAQGSIQAGNALAVSATNLDNSAGRITSLDTSGLALDVRGLLTNSAGTSAEGAQGGVIGSNGDLTLVAANAINSGSITAGKSLLANVGHQLNNDGGRIAAAHVLTVQTAALNNAHGTLNAARINATVAQLNNNSGKIHAGQLILHATNLSNQQGHIAQFGNDASVIDVADTLDNSDGGLIQTNSTDLTLTPQRLNNRGGTISLAGTGQLQIAVGAGALQNQGGTIGSNGATSVIAANINNQRGRLFGQGATTVTATVGDIDNRKGYLSGDRLALHAAGVVNNTNAKMEALHKGLAINANSLHNAGGTIQNLGPLALTIYLQQGLTNTAGGLIGSAGDAHIHAANINNTAGTFYSKQNLTLNTNGTLTNNDGIIQSDGSIDATASNAVNNHHGLIEASGAGATLTIAGASIDNSGGRIANSGTGDTTIDSGSSIVNDAGTIGGNGDVTIIGTTFSNTQQGQVIAARDLNAAITHTLDNRHGSMFAARHLSVEQTSLTLNNAEGKVSAAGDILLTLASLDNTSGQISNTAGASGNIVLETSANVTNTAGNIGSDKDVSVNANTLIGEGKIIAGQDATINLQGDYTNTAGNTYSANNVLRFTTSGLFTNAGTLSSQNALRLTASDITNNYGALINSAHSVVTAKNNLINQGRIYGDDMALGANTLLNAKDAVIAARNDLQIGAHTITNQEHALMTSLGNIAIGGGLDGNDQAAGRADVVTNTQATIDAGGNFTLNANTFNNLNPTFATAPVHIATLQVKRFSTDGVHWITAAEGAYLSNNGHYTILHTPDGATFRNFWQQKYTQTSMQDQVIATDPGQLYANGNMLLNVGTVNNQASAIVAGLGLGGTGDYLYNTIPQGKTTITQVGTPNGGAQTERFGTVYHQTKSCGFGGRKTCDQWSKFTAINTVLPGANVALSIWQGDAQPARLSNPAIGHGAGGNLVSGGNAAQLSGNQSGQQLTGTGQTVDTAEGSAGSNTGTAGNPHTVARPGQAIPNLRLPTNQLFVIQTLPGRPLIETDPAFTNYKTFISSDYMLGRLGLNPMAIQKRLGDGYYEQKLINDQITQLTGKRLLGNTTNEQQYEALMNNGITFAQQFALTPGTALTAAQIASLTADIVWLVNQTVTLPDGSNQQVFAPVVYLAKGNAAEARPTGALISADTMDLSYGNLHNAGTLQGNTRLIVNATNIDNRGTMLASGKDGQVVLTAQNDLTSSGTIRGKRVGMLAGNNLTMISEVEQITGITGDHTGITQVATIRADQLSMQAGHDINLQGAYIAATGDAALVAGNNLNIGTVTTSDSARVDVGSNGHNNTQQSTSVGSTLTIGGNLTMAADRDITATAATIHADQALTLAAGRDVNVLSGSQQSSHDIHTHMASSGFLSSESIDINDAGHSDQSIGSSLTGNRIAIVSGRDATIQGSHVSAIGDVTINSGRDLTIVSAHNTSSGSYVTKEQQAGFSADLMTGINHSNTAQDQTQNFTGIQHSGSDINGANVNLISGRDATITASVIAADQDVGIYAGRNINVLAAANTDTLHTDSHQSGTSIGILGGVNGRFTNFSKTNAAQNTDGTATSHSTSLISANAGNLNLQAGLDAQYNGTGQGNITTQGAELLAKNQLTIAANAVDLQAIQNASNSQSHAETHSVTLGSSLTGAIGGAITGIGDKITESQHTSNDRLKGALQLKAGYDAYQLVSGGQLSQTTTESLDANAQTEGGGFGVSVNLGSSQSQQDSSNRATQSRGTTVQADAITVTAREGDITMQGAKLQARNITLDAAKNINLLAAKNTADLTSSNSGSNVGIGATLGANGQQTGLSFQLGASLSKGHANGSETTFDNTQITATNHLTINSGGDTNLIGAQLAADKIKATIGGNLTIMTLQDQNNYDSKQENGGFSLSLCIPPICIGSMLTGSVNYARQTVDHNYRSAVGQSGIAAGNGGFDLTVKGNTDLQGGALTSTAEKEKNTLRTASLTSTDLTNSEHTRSNSFSAGFSTNGVASNIAANVIGNLNSGAGMPKDSDQHSHTNSVISPAKIILTGSGDATQDAQSQATADTLTTRDATTANDTLSNTLTLQQAQNLQAEQQRAQENQRAADLAGAALNGMVGDIAQKAGFPDGSPQKIAMHGIVGLIEARLGGSSAAGGIASGISVEALSPLISDYLLTHGYDISTKEGLTAYNEMMGLGATLVGAASGALAGGKDSAGMGGMMGKNADANNRALHPTETALIKQNASRFAKEMYNTDNPTAEQVQGAMAMLANTAQNLVDYNLDYDVPYSDKAEAFLHTLQSEYSATNPDLSIGKGQFLFYATNDQKNSPYINSGYVDKEISGVIIKAPIRKPEMPGENNSKRDPATNLPLDDEGRYAQQILVDGKMHAPKYFPCPRASAGCGGQNLDMSDPGTAAYVKALDKKILDDIGTAATVVTIVNPVGTAGAIANVVETIASVSSSYRDGKTENAVVSAAAQLAAQQYLQRVYGLTKVIATRIVALVDLGGGWQALANRQQHRPNKPGEKE</sequence>
<name>A0A840RNL0_9BURK</name>
<feature type="region of interest" description="Disordered" evidence="2">
    <location>
        <begin position="2925"/>
        <end position="2944"/>
    </location>
</feature>
<dbReference type="Pfam" id="PF05860">
    <property type="entry name" value="TPS"/>
    <property type="match status" value="1"/>
</dbReference>
<feature type="coiled-coil region" evidence="1">
    <location>
        <begin position="2658"/>
        <end position="2685"/>
    </location>
</feature>
<comment type="caution">
    <text evidence="4">The sequence shown here is derived from an EMBL/GenBank/DDBJ whole genome shotgun (WGS) entry which is preliminary data.</text>
</comment>
<evidence type="ECO:0000256" key="1">
    <source>
        <dbReference type="SAM" id="Coils"/>
    </source>
</evidence>
<dbReference type="Pfam" id="PF05594">
    <property type="entry name" value="Fil_haemagg"/>
    <property type="match status" value="9"/>
</dbReference>
<gene>
    <name evidence="4" type="ORF">HNR39_000338</name>
</gene>
<feature type="compositionally biased region" description="Low complexity" evidence="2">
    <location>
        <begin position="2630"/>
        <end position="2648"/>
    </location>
</feature>
<dbReference type="InterPro" id="IPR012334">
    <property type="entry name" value="Pectin_lyas_fold"/>
</dbReference>
<feature type="domain" description="Filamentous haemagglutinin FhaB/tRNA nuclease CdiA-like TPS" evidence="3">
    <location>
        <begin position="84"/>
        <end position="203"/>
    </location>
</feature>
<feature type="compositionally biased region" description="Basic and acidic residues" evidence="2">
    <location>
        <begin position="2925"/>
        <end position="2938"/>
    </location>
</feature>
<dbReference type="RefSeq" id="WP_168052573.1">
    <property type="nucleotide sequence ID" value="NZ_JAAOZT010000002.1"/>
</dbReference>
<dbReference type="SUPFAM" id="SSF51126">
    <property type="entry name" value="Pectin lyase-like"/>
    <property type="match status" value="1"/>
</dbReference>
<dbReference type="SMART" id="SM00912">
    <property type="entry name" value="Haemagg_act"/>
    <property type="match status" value="1"/>
</dbReference>
<evidence type="ECO:0000256" key="2">
    <source>
        <dbReference type="SAM" id="MobiDB-lite"/>
    </source>
</evidence>
<keyword evidence="5" id="KW-1185">Reference proteome</keyword>
<dbReference type="InterPro" id="IPR024973">
    <property type="entry name" value="ESPR"/>
</dbReference>
<feature type="region of interest" description="Disordered" evidence="2">
    <location>
        <begin position="2546"/>
        <end position="2573"/>
    </location>
</feature>
<protein>
    <submittedName>
        <fullName evidence="4">Filamentous hemagglutinin</fullName>
    </submittedName>
</protein>
<dbReference type="EMBL" id="JACHHQ010000001">
    <property type="protein sequence ID" value="MBB5198528.1"/>
    <property type="molecule type" value="Genomic_DNA"/>
</dbReference>
<dbReference type="GO" id="GO:0003824">
    <property type="term" value="F:catalytic activity"/>
    <property type="evidence" value="ECO:0007669"/>
    <property type="project" value="UniProtKB-ARBA"/>
</dbReference>
<feature type="region of interest" description="Disordered" evidence="2">
    <location>
        <begin position="2628"/>
        <end position="2648"/>
    </location>
</feature>
<feature type="compositionally biased region" description="Polar residues" evidence="2">
    <location>
        <begin position="2314"/>
        <end position="2335"/>
    </location>
</feature>
<dbReference type="InterPro" id="IPR008638">
    <property type="entry name" value="FhaB/CdiA-like_TPS"/>
</dbReference>
<feature type="region of interest" description="Disordered" evidence="2">
    <location>
        <begin position="2309"/>
        <end position="2335"/>
    </location>
</feature>
<dbReference type="InterPro" id="IPR025157">
    <property type="entry name" value="Hemagglutinin_rpt"/>
</dbReference>
<dbReference type="NCBIfam" id="TIGR01731">
    <property type="entry name" value="fil_hemag_20aa"/>
    <property type="match status" value="20"/>
</dbReference>
<dbReference type="NCBIfam" id="TIGR01901">
    <property type="entry name" value="adhes_NPXG"/>
    <property type="match status" value="1"/>
</dbReference>
<accession>A0A840RNL0</accession>
<evidence type="ECO:0000259" key="3">
    <source>
        <dbReference type="SMART" id="SM00912"/>
    </source>
</evidence>
<dbReference type="Gene3D" id="2.160.20.10">
    <property type="entry name" value="Single-stranded right-handed beta-helix, Pectin lyase-like"/>
    <property type="match status" value="1"/>
</dbReference>
<keyword evidence="1" id="KW-0175">Coiled coil</keyword>
<evidence type="ECO:0000313" key="5">
    <source>
        <dbReference type="Proteomes" id="UP000571084"/>
    </source>
</evidence>
<reference evidence="4 5" key="1">
    <citation type="submission" date="2020-08" db="EMBL/GenBank/DDBJ databases">
        <title>Genomic Encyclopedia of Type Strains, Phase IV (KMG-IV): sequencing the most valuable type-strain genomes for metagenomic binning, comparative biology and taxonomic classification.</title>
        <authorList>
            <person name="Goeker M."/>
        </authorList>
    </citation>
    <scope>NUCLEOTIDE SEQUENCE [LARGE SCALE GENOMIC DNA]</scope>
    <source>
        <strain evidence="4 5">DSM 23240</strain>
    </source>
</reference>
<dbReference type="InterPro" id="IPR010069">
    <property type="entry name" value="CdiA_FHA1_rpt"/>
</dbReference>
<feature type="region of interest" description="Disordered" evidence="2">
    <location>
        <begin position="1541"/>
        <end position="1587"/>
    </location>
</feature>